<dbReference type="EMBL" id="SGBB01000001">
    <property type="protein sequence ID" value="RZD19498.1"/>
    <property type="molecule type" value="Genomic_DNA"/>
</dbReference>
<evidence type="ECO:0000313" key="2">
    <source>
        <dbReference type="Proteomes" id="UP000319296"/>
    </source>
</evidence>
<organism evidence="1 2">
    <name type="scientific">Candidatus Acididesulfobacter diazotrophicus</name>
    <dbReference type="NCBI Taxonomy" id="2597226"/>
    <lineage>
        <taxon>Bacteria</taxon>
        <taxon>Deltaproteobacteria</taxon>
        <taxon>Candidatus Acidulodesulfobacterales</taxon>
        <taxon>Candidatus Acididesulfobacter</taxon>
    </lineage>
</organism>
<reference evidence="1 2" key="1">
    <citation type="journal article" date="2019" name="ISME J.">
        <title>Insights into ecological role of a new deltaproteobacterial order Candidatus Acidulodesulfobacterales by metagenomics and metatranscriptomics.</title>
        <authorList>
            <person name="Tan S."/>
            <person name="Liu J."/>
            <person name="Fang Y."/>
            <person name="Hedlund B.P."/>
            <person name="Lian Z.H."/>
            <person name="Huang L.Y."/>
            <person name="Li J.T."/>
            <person name="Huang L.N."/>
            <person name="Li W.J."/>
            <person name="Jiang H.C."/>
            <person name="Dong H.L."/>
            <person name="Shu W.S."/>
        </authorList>
    </citation>
    <scope>NUCLEOTIDE SEQUENCE [LARGE SCALE GENOMIC DNA]</scope>
    <source>
        <strain evidence="1">AP1</strain>
    </source>
</reference>
<protein>
    <submittedName>
        <fullName evidence="1">Uncharacterized protein</fullName>
    </submittedName>
</protein>
<name>A0A519BQG0_9DELT</name>
<proteinExistence type="predicted"/>
<sequence length="102" mass="11918">MDVLCTQVYDLADKMAMKIGGHYEHSVIFPRHLEKLCDEIGYSYFQFKKNIIRQVEKLPEALRSEIENLKLLKLSYSLSENIMRRVDANCDIIQKKIIGVLN</sequence>
<gene>
    <name evidence="1" type="ORF">EVG15_01040</name>
</gene>
<evidence type="ECO:0000313" key="1">
    <source>
        <dbReference type="EMBL" id="RZD19498.1"/>
    </source>
</evidence>
<comment type="caution">
    <text evidence="1">The sequence shown here is derived from an EMBL/GenBank/DDBJ whole genome shotgun (WGS) entry which is preliminary data.</text>
</comment>
<accession>A0A519BQG0</accession>
<dbReference type="AlphaFoldDB" id="A0A519BQG0"/>
<dbReference type="Proteomes" id="UP000319296">
    <property type="component" value="Unassembled WGS sequence"/>
</dbReference>